<organism evidence="1 2">
    <name type="scientific">Meloidogyne enterolobii</name>
    <name type="common">Root-knot nematode worm</name>
    <name type="synonym">Meloidogyne mayaguensis</name>
    <dbReference type="NCBI Taxonomy" id="390850"/>
    <lineage>
        <taxon>Eukaryota</taxon>
        <taxon>Metazoa</taxon>
        <taxon>Ecdysozoa</taxon>
        <taxon>Nematoda</taxon>
        <taxon>Chromadorea</taxon>
        <taxon>Rhabditida</taxon>
        <taxon>Tylenchina</taxon>
        <taxon>Tylenchomorpha</taxon>
        <taxon>Tylenchoidea</taxon>
        <taxon>Meloidogynidae</taxon>
        <taxon>Meloidogyninae</taxon>
        <taxon>Meloidogyne</taxon>
    </lineage>
</organism>
<name>A0ACB1APB2_MELEN</name>
<evidence type="ECO:0000313" key="1">
    <source>
        <dbReference type="EMBL" id="CAK5096561.1"/>
    </source>
</evidence>
<reference evidence="1" key="1">
    <citation type="submission" date="2023-11" db="EMBL/GenBank/DDBJ databases">
        <authorList>
            <person name="Poullet M."/>
        </authorList>
    </citation>
    <scope>NUCLEOTIDE SEQUENCE</scope>
    <source>
        <strain evidence="1">E1834</strain>
    </source>
</reference>
<proteinExistence type="predicted"/>
<keyword evidence="2" id="KW-1185">Reference proteome</keyword>
<dbReference type="Proteomes" id="UP001497535">
    <property type="component" value="Unassembled WGS sequence"/>
</dbReference>
<evidence type="ECO:0000313" key="2">
    <source>
        <dbReference type="Proteomes" id="UP001497535"/>
    </source>
</evidence>
<dbReference type="EMBL" id="CAVMJV010000099">
    <property type="protein sequence ID" value="CAK5096561.1"/>
    <property type="molecule type" value="Genomic_DNA"/>
</dbReference>
<sequence length="174" mass="19225">MVCILGIEGSANKIGVGIVCDGEVLSNPRRTFHAPPGEGFRPTETAVHHRQHVVSLVIEALRIAKIEIDAIAYTKGPGMGAPLQVGAVVARTLAQLWKKPVIPVNHCVGHIEMGRLITGAKNPVILYVSGGNTQVYSCIRANFCDFWGRRRKEIHFYSSFPWQYFPFPPFSGWD</sequence>
<gene>
    <name evidence="1" type="ORF">MENTE1834_LOCUS41154</name>
</gene>
<accession>A0ACB1APB2</accession>
<protein>
    <submittedName>
        <fullName evidence="1">Uncharacterized protein</fullName>
    </submittedName>
</protein>
<comment type="caution">
    <text evidence="1">The sequence shown here is derived from an EMBL/GenBank/DDBJ whole genome shotgun (WGS) entry which is preliminary data.</text>
</comment>